<dbReference type="SUPFAM" id="SSF81301">
    <property type="entry name" value="Nucleotidyltransferase"/>
    <property type="match status" value="1"/>
</dbReference>
<reference evidence="1" key="1">
    <citation type="journal article" date="2014" name="Front. Microbiol.">
        <title>High frequency of phylogenetically diverse reductive dehalogenase-homologous genes in deep subseafloor sedimentary metagenomes.</title>
        <authorList>
            <person name="Kawai M."/>
            <person name="Futagami T."/>
            <person name="Toyoda A."/>
            <person name="Takaki Y."/>
            <person name="Nishi S."/>
            <person name="Hori S."/>
            <person name="Arai W."/>
            <person name="Tsubouchi T."/>
            <person name="Morono Y."/>
            <person name="Uchiyama I."/>
            <person name="Ito T."/>
            <person name="Fujiyama A."/>
            <person name="Inagaki F."/>
            <person name="Takami H."/>
        </authorList>
    </citation>
    <scope>NUCLEOTIDE SEQUENCE</scope>
    <source>
        <strain evidence="1">Expedition CK06-06</strain>
    </source>
</reference>
<feature type="non-terminal residue" evidence="1">
    <location>
        <position position="1"/>
    </location>
</feature>
<protein>
    <recommendedName>
        <fullName evidence="2">RelA/SpoT domain-containing protein</fullName>
    </recommendedName>
</protein>
<organism evidence="1">
    <name type="scientific">marine sediment metagenome</name>
    <dbReference type="NCBI Taxonomy" id="412755"/>
    <lineage>
        <taxon>unclassified sequences</taxon>
        <taxon>metagenomes</taxon>
        <taxon>ecological metagenomes</taxon>
    </lineage>
</organism>
<sequence length="117" mass="13832">PDLKLYERLNLEILDDFYNLKAEVQIRTYISHGWAANQYKIFNQYEFEVPKPYEQELTRVRSLLTIEDNALNELVDKMQHYESVYGAYMSNEKIKADIYSVVVLMSVDINLFQNAVV</sequence>
<comment type="caution">
    <text evidence="1">The sequence shown here is derived from an EMBL/GenBank/DDBJ whole genome shotgun (WGS) entry which is preliminary data.</text>
</comment>
<gene>
    <name evidence="1" type="ORF">S03H2_02875</name>
</gene>
<evidence type="ECO:0008006" key="2">
    <source>
        <dbReference type="Google" id="ProtNLM"/>
    </source>
</evidence>
<dbReference type="AlphaFoldDB" id="X1E3V1"/>
<proteinExistence type="predicted"/>
<dbReference type="InterPro" id="IPR043519">
    <property type="entry name" value="NT_sf"/>
</dbReference>
<accession>X1E3V1</accession>
<evidence type="ECO:0000313" key="1">
    <source>
        <dbReference type="EMBL" id="GAH27936.1"/>
    </source>
</evidence>
<name>X1E3V1_9ZZZZ</name>
<dbReference type="EMBL" id="BARU01001009">
    <property type="protein sequence ID" value="GAH27936.1"/>
    <property type="molecule type" value="Genomic_DNA"/>
</dbReference>